<protein>
    <submittedName>
        <fullName evidence="1">Uncharacterized protein</fullName>
    </submittedName>
</protein>
<comment type="caution">
    <text evidence="1">The sequence shown here is derived from an EMBL/GenBank/DDBJ whole genome shotgun (WGS) entry which is preliminary data.</text>
</comment>
<gene>
    <name evidence="1" type="ORF">MKW98_004085</name>
</gene>
<organism evidence="1 2">
    <name type="scientific">Papaver atlanticum</name>
    <dbReference type="NCBI Taxonomy" id="357466"/>
    <lineage>
        <taxon>Eukaryota</taxon>
        <taxon>Viridiplantae</taxon>
        <taxon>Streptophyta</taxon>
        <taxon>Embryophyta</taxon>
        <taxon>Tracheophyta</taxon>
        <taxon>Spermatophyta</taxon>
        <taxon>Magnoliopsida</taxon>
        <taxon>Ranunculales</taxon>
        <taxon>Papaveraceae</taxon>
        <taxon>Papaveroideae</taxon>
        <taxon>Papaver</taxon>
    </lineage>
</organism>
<dbReference type="Proteomes" id="UP001202328">
    <property type="component" value="Unassembled WGS sequence"/>
</dbReference>
<name>A0AAD4SYT4_9MAGN</name>
<dbReference type="EMBL" id="JAJJMB010007553">
    <property type="protein sequence ID" value="KAI3929931.1"/>
    <property type="molecule type" value="Genomic_DNA"/>
</dbReference>
<keyword evidence="2" id="KW-1185">Reference proteome</keyword>
<sequence length="66" mass="7463">MLIDIPKSGIRNEDLGFVFDRGKVVGMSCDTDNITCSLRFRISKVLGFVFDRGKVEVTTKIYAEFI</sequence>
<evidence type="ECO:0000313" key="2">
    <source>
        <dbReference type="Proteomes" id="UP001202328"/>
    </source>
</evidence>
<evidence type="ECO:0000313" key="1">
    <source>
        <dbReference type="EMBL" id="KAI3929931.1"/>
    </source>
</evidence>
<dbReference type="AlphaFoldDB" id="A0AAD4SYT4"/>
<proteinExistence type="predicted"/>
<reference evidence="1" key="1">
    <citation type="submission" date="2022-04" db="EMBL/GenBank/DDBJ databases">
        <title>A functionally conserved STORR gene fusion in Papaver species that diverged 16.8 million years ago.</title>
        <authorList>
            <person name="Catania T."/>
        </authorList>
    </citation>
    <scope>NUCLEOTIDE SEQUENCE</scope>
    <source>
        <strain evidence="1">S-188037</strain>
    </source>
</reference>
<accession>A0AAD4SYT4</accession>